<organism evidence="1 2">
    <name type="scientific">Microvirga brassicacearum</name>
    <dbReference type="NCBI Taxonomy" id="2580413"/>
    <lineage>
        <taxon>Bacteria</taxon>
        <taxon>Pseudomonadati</taxon>
        <taxon>Pseudomonadota</taxon>
        <taxon>Alphaproteobacteria</taxon>
        <taxon>Hyphomicrobiales</taxon>
        <taxon>Methylobacteriaceae</taxon>
        <taxon>Microvirga</taxon>
    </lineage>
</organism>
<keyword evidence="2" id="KW-1185">Reference proteome</keyword>
<accession>A0A5N3P5M3</accession>
<comment type="caution">
    <text evidence="1">The sequence shown here is derived from an EMBL/GenBank/DDBJ whole genome shotgun (WGS) entry which is preliminary data.</text>
</comment>
<name>A0A5N3P5M3_9HYPH</name>
<gene>
    <name evidence="1" type="ORF">FEZ63_20370</name>
</gene>
<dbReference type="Gene3D" id="2.160.10.10">
    <property type="entry name" value="Hexapeptide repeat proteins"/>
    <property type="match status" value="1"/>
</dbReference>
<dbReference type="AlphaFoldDB" id="A0A5N3P5M3"/>
<dbReference type="RefSeq" id="WP_150947930.1">
    <property type="nucleotide sequence ID" value="NZ_VCMV01000047.1"/>
</dbReference>
<reference evidence="1 2" key="1">
    <citation type="journal article" date="2019" name="Microorganisms">
        <title>Genome Insights into the Novel Species Microvirga brassicacearum, a Rapeseed Endophyte with Biotechnological Potential.</title>
        <authorList>
            <person name="Jimenez-Gomez A."/>
            <person name="Saati-Santamaria Z."/>
            <person name="Igual J.M."/>
            <person name="Rivas R."/>
            <person name="Mateos P.F."/>
            <person name="Garcia-Fraile P."/>
        </authorList>
    </citation>
    <scope>NUCLEOTIDE SEQUENCE [LARGE SCALE GENOMIC DNA]</scope>
    <source>
        <strain evidence="1 2">CDVBN77</strain>
    </source>
</reference>
<dbReference type="InterPro" id="IPR011004">
    <property type="entry name" value="Trimer_LpxA-like_sf"/>
</dbReference>
<protein>
    <submittedName>
        <fullName evidence="1">Uncharacterized protein</fullName>
    </submittedName>
</protein>
<dbReference type="EMBL" id="VCMV01000047">
    <property type="protein sequence ID" value="KAB0265047.1"/>
    <property type="molecule type" value="Genomic_DNA"/>
</dbReference>
<dbReference type="Proteomes" id="UP000325684">
    <property type="component" value="Unassembled WGS sequence"/>
</dbReference>
<evidence type="ECO:0000313" key="2">
    <source>
        <dbReference type="Proteomes" id="UP000325684"/>
    </source>
</evidence>
<evidence type="ECO:0000313" key="1">
    <source>
        <dbReference type="EMBL" id="KAB0265047.1"/>
    </source>
</evidence>
<proteinExistence type="predicted"/>
<dbReference type="OrthoDB" id="5504419at2"/>
<dbReference type="SUPFAM" id="SSF51161">
    <property type="entry name" value="Trimeric LpxA-like enzymes"/>
    <property type="match status" value="1"/>
</dbReference>
<sequence>MDIAPPISDKARQALGFLTEAETAALESFGAVIPCPQATLVSPGVALGPGVVLWPGVILQIAAGGSIAIGDGTILFPGTRIVATGGEVAIGPNAEIGDEGGFTVKADAEGIVIGRDARLLGGGSLTLRNRIGDGAQIIGSIRCQNCTLGAGGSYRHPIADERGAVLKGAGVAREITLSQGLVIQAFGLFADATVRQQSFFHPHERSPTP</sequence>